<feature type="domain" description="Transcription initiation factor TFIID subunit 12" evidence="8">
    <location>
        <begin position="2"/>
        <end position="62"/>
    </location>
</feature>
<dbReference type="GO" id="GO:0017025">
    <property type="term" value="F:TBP-class protein binding"/>
    <property type="evidence" value="ECO:0007669"/>
    <property type="project" value="TreeGrafter"/>
</dbReference>
<dbReference type="GO" id="GO:0046982">
    <property type="term" value="F:protein heterodimerization activity"/>
    <property type="evidence" value="ECO:0007669"/>
    <property type="project" value="InterPro"/>
</dbReference>
<dbReference type="OrthoDB" id="2193432at2759"/>
<dbReference type="AlphaFoldDB" id="A0A0C3DUY5"/>
<dbReference type="GO" id="GO:0003677">
    <property type="term" value="F:DNA binding"/>
    <property type="evidence" value="ECO:0007669"/>
    <property type="project" value="TreeGrafter"/>
</dbReference>
<dbReference type="GO" id="GO:0005669">
    <property type="term" value="C:transcription factor TFIID complex"/>
    <property type="evidence" value="ECO:0007669"/>
    <property type="project" value="InterPro"/>
</dbReference>
<comment type="subcellular location">
    <subcellularLocation>
        <location evidence="1">Nucleus</location>
    </subcellularLocation>
</comment>
<dbReference type="GO" id="GO:0051123">
    <property type="term" value="P:RNA polymerase II preinitiation complex assembly"/>
    <property type="evidence" value="ECO:0007669"/>
    <property type="project" value="TreeGrafter"/>
</dbReference>
<dbReference type="Gene3D" id="1.10.20.10">
    <property type="entry name" value="Histone, subunit A"/>
    <property type="match status" value="1"/>
</dbReference>
<protein>
    <recommendedName>
        <fullName evidence="6">TBP-associated factor 12</fullName>
    </recommendedName>
    <alternativeName>
        <fullName evidence="7">Transcription initiation factor TFIID subunit 12</fullName>
    </alternativeName>
</protein>
<evidence type="ECO:0000256" key="4">
    <source>
        <dbReference type="ARBA" id="ARBA00023163"/>
    </source>
</evidence>
<evidence type="ECO:0000313" key="10">
    <source>
        <dbReference type="Proteomes" id="UP000053989"/>
    </source>
</evidence>
<keyword evidence="3" id="KW-0805">Transcription regulation</keyword>
<dbReference type="PANTHER" id="PTHR12264">
    <property type="entry name" value="TRANSCRIPTION INITIATION FACTOR TFIID SUBUNIT 12"/>
    <property type="match status" value="1"/>
</dbReference>
<dbReference type="GO" id="GO:0000124">
    <property type="term" value="C:SAGA complex"/>
    <property type="evidence" value="ECO:0007669"/>
    <property type="project" value="InterPro"/>
</dbReference>
<feature type="non-terminal residue" evidence="9">
    <location>
        <position position="64"/>
    </location>
</feature>
<dbReference type="STRING" id="1036808.A0A0C3DUY5"/>
<dbReference type="Pfam" id="PF03847">
    <property type="entry name" value="TFIID_20kDa"/>
    <property type="match status" value="1"/>
</dbReference>
<dbReference type="InterPro" id="IPR009072">
    <property type="entry name" value="Histone-fold"/>
</dbReference>
<dbReference type="InParanoid" id="A0A0C3DUY5"/>
<dbReference type="EMBL" id="KN822028">
    <property type="protein sequence ID" value="KIM64420.1"/>
    <property type="molecule type" value="Genomic_DNA"/>
</dbReference>
<dbReference type="CDD" id="cd07981">
    <property type="entry name" value="HFD_TAF12"/>
    <property type="match status" value="1"/>
</dbReference>
<dbReference type="HOGENOM" id="CLU_189359_0_0_1"/>
<keyword evidence="4" id="KW-0804">Transcription</keyword>
<evidence type="ECO:0000259" key="8">
    <source>
        <dbReference type="Pfam" id="PF03847"/>
    </source>
</evidence>
<evidence type="ECO:0000256" key="2">
    <source>
        <dbReference type="ARBA" id="ARBA00007530"/>
    </source>
</evidence>
<proteinExistence type="inferred from homology"/>
<reference evidence="9 10" key="1">
    <citation type="submission" date="2014-04" db="EMBL/GenBank/DDBJ databases">
        <authorList>
            <consortium name="DOE Joint Genome Institute"/>
            <person name="Kuo A."/>
            <person name="Kohler A."/>
            <person name="Nagy L.G."/>
            <person name="Floudas D."/>
            <person name="Copeland A."/>
            <person name="Barry K.W."/>
            <person name="Cichocki N."/>
            <person name="Veneault-Fourrey C."/>
            <person name="LaButti K."/>
            <person name="Lindquist E.A."/>
            <person name="Lipzen A."/>
            <person name="Lundell T."/>
            <person name="Morin E."/>
            <person name="Murat C."/>
            <person name="Sun H."/>
            <person name="Tunlid A."/>
            <person name="Henrissat B."/>
            <person name="Grigoriev I.V."/>
            <person name="Hibbett D.S."/>
            <person name="Martin F."/>
            <person name="Nordberg H.P."/>
            <person name="Cantor M.N."/>
            <person name="Hua S.X."/>
        </authorList>
    </citation>
    <scope>NUCLEOTIDE SEQUENCE [LARGE SCALE GENOMIC DNA]</scope>
    <source>
        <strain evidence="9 10">Foug A</strain>
    </source>
</reference>
<dbReference type="InterPro" id="IPR003228">
    <property type="entry name" value="TFIID_TAF12_dom"/>
</dbReference>
<evidence type="ECO:0000256" key="1">
    <source>
        <dbReference type="ARBA" id="ARBA00004123"/>
    </source>
</evidence>
<keyword evidence="10" id="KW-1185">Reference proteome</keyword>
<keyword evidence="5" id="KW-0539">Nucleus</keyword>
<dbReference type="SUPFAM" id="SSF47113">
    <property type="entry name" value="Histone-fold"/>
    <property type="match status" value="1"/>
</dbReference>
<evidence type="ECO:0000313" key="9">
    <source>
        <dbReference type="EMBL" id="KIM64420.1"/>
    </source>
</evidence>
<sequence length="64" mass="7361">MRRSIQDLVSSVDPNVRIEPEVEDLLLQIADEFIDSVTNFSCRLAKHRRGDTLEVKDLQLHLGE</sequence>
<dbReference type="Proteomes" id="UP000053989">
    <property type="component" value="Unassembled WGS sequence"/>
</dbReference>
<reference evidence="10" key="2">
    <citation type="submission" date="2015-01" db="EMBL/GenBank/DDBJ databases">
        <title>Evolutionary Origins and Diversification of the Mycorrhizal Mutualists.</title>
        <authorList>
            <consortium name="DOE Joint Genome Institute"/>
            <consortium name="Mycorrhizal Genomics Consortium"/>
            <person name="Kohler A."/>
            <person name="Kuo A."/>
            <person name="Nagy L.G."/>
            <person name="Floudas D."/>
            <person name="Copeland A."/>
            <person name="Barry K.W."/>
            <person name="Cichocki N."/>
            <person name="Veneault-Fourrey C."/>
            <person name="LaButti K."/>
            <person name="Lindquist E.A."/>
            <person name="Lipzen A."/>
            <person name="Lundell T."/>
            <person name="Morin E."/>
            <person name="Murat C."/>
            <person name="Riley R."/>
            <person name="Ohm R."/>
            <person name="Sun H."/>
            <person name="Tunlid A."/>
            <person name="Henrissat B."/>
            <person name="Grigoriev I.V."/>
            <person name="Hibbett D.S."/>
            <person name="Martin F."/>
        </authorList>
    </citation>
    <scope>NUCLEOTIDE SEQUENCE [LARGE SCALE GENOMIC DNA]</scope>
    <source>
        <strain evidence="10">Foug A</strain>
    </source>
</reference>
<comment type="similarity">
    <text evidence="2">Belongs to the TAF12 family.</text>
</comment>
<organism evidence="9 10">
    <name type="scientific">Scleroderma citrinum Foug A</name>
    <dbReference type="NCBI Taxonomy" id="1036808"/>
    <lineage>
        <taxon>Eukaryota</taxon>
        <taxon>Fungi</taxon>
        <taxon>Dikarya</taxon>
        <taxon>Basidiomycota</taxon>
        <taxon>Agaricomycotina</taxon>
        <taxon>Agaricomycetes</taxon>
        <taxon>Agaricomycetidae</taxon>
        <taxon>Boletales</taxon>
        <taxon>Sclerodermatineae</taxon>
        <taxon>Sclerodermataceae</taxon>
        <taxon>Scleroderma</taxon>
    </lineage>
</organism>
<dbReference type="FunFam" id="1.10.20.10:FF:000011">
    <property type="entry name" value="Transcription initiation factor TFIID subunit 12"/>
    <property type="match status" value="1"/>
</dbReference>
<gene>
    <name evidence="9" type="ORF">SCLCIDRAFT_63052</name>
</gene>
<evidence type="ECO:0000256" key="5">
    <source>
        <dbReference type="ARBA" id="ARBA00023242"/>
    </source>
</evidence>
<accession>A0A0C3DUY5</accession>
<evidence type="ECO:0000256" key="3">
    <source>
        <dbReference type="ARBA" id="ARBA00023015"/>
    </source>
</evidence>
<dbReference type="InterPro" id="IPR037794">
    <property type="entry name" value="TAF12"/>
</dbReference>
<name>A0A0C3DUY5_9AGAM</name>
<dbReference type="PANTHER" id="PTHR12264:SF21">
    <property type="entry name" value="TRANSCRIPTION INITIATION FACTOR TFIID SUBUNIT 12"/>
    <property type="match status" value="1"/>
</dbReference>
<evidence type="ECO:0000256" key="6">
    <source>
        <dbReference type="ARBA" id="ARBA00075089"/>
    </source>
</evidence>
<evidence type="ECO:0000256" key="7">
    <source>
        <dbReference type="ARBA" id="ARBA00093657"/>
    </source>
</evidence>